<evidence type="ECO:0000256" key="1">
    <source>
        <dbReference type="SAM" id="MobiDB-lite"/>
    </source>
</evidence>
<feature type="region of interest" description="Disordered" evidence="1">
    <location>
        <begin position="21"/>
        <end position="69"/>
    </location>
</feature>
<dbReference type="Proteomes" id="UP000827092">
    <property type="component" value="Unassembled WGS sequence"/>
</dbReference>
<accession>A0AAV6U939</accession>
<organism evidence="2 3">
    <name type="scientific">Oedothorax gibbosus</name>
    <dbReference type="NCBI Taxonomy" id="931172"/>
    <lineage>
        <taxon>Eukaryota</taxon>
        <taxon>Metazoa</taxon>
        <taxon>Ecdysozoa</taxon>
        <taxon>Arthropoda</taxon>
        <taxon>Chelicerata</taxon>
        <taxon>Arachnida</taxon>
        <taxon>Araneae</taxon>
        <taxon>Araneomorphae</taxon>
        <taxon>Entelegynae</taxon>
        <taxon>Araneoidea</taxon>
        <taxon>Linyphiidae</taxon>
        <taxon>Erigoninae</taxon>
        <taxon>Oedothorax</taxon>
    </lineage>
</organism>
<dbReference type="AlphaFoldDB" id="A0AAV6U939"/>
<comment type="caution">
    <text evidence="2">The sequence shown here is derived from an EMBL/GenBank/DDBJ whole genome shotgun (WGS) entry which is preliminary data.</text>
</comment>
<protein>
    <submittedName>
        <fullName evidence="2">Uncharacterized protein</fullName>
    </submittedName>
</protein>
<evidence type="ECO:0000313" key="3">
    <source>
        <dbReference type="Proteomes" id="UP000827092"/>
    </source>
</evidence>
<feature type="compositionally biased region" description="Basic and acidic residues" evidence="1">
    <location>
        <begin position="46"/>
        <end position="57"/>
    </location>
</feature>
<dbReference type="EMBL" id="JAFNEN010000559">
    <property type="protein sequence ID" value="KAG8180602.1"/>
    <property type="molecule type" value="Genomic_DNA"/>
</dbReference>
<name>A0AAV6U939_9ARAC</name>
<keyword evidence="3" id="KW-1185">Reference proteome</keyword>
<evidence type="ECO:0000313" key="2">
    <source>
        <dbReference type="EMBL" id="KAG8180602.1"/>
    </source>
</evidence>
<proteinExistence type="predicted"/>
<sequence length="69" mass="7645">MLYIFSDDLLAPTVLHTNQITDATPSSSKRGATSSDRVAKYHKKMQLTEEKKKEGRPCHPTSGVKKGVE</sequence>
<reference evidence="2 3" key="1">
    <citation type="journal article" date="2022" name="Nat. Ecol. Evol.">
        <title>A masculinizing supergene underlies an exaggerated male reproductive morph in a spider.</title>
        <authorList>
            <person name="Hendrickx F."/>
            <person name="De Corte Z."/>
            <person name="Sonet G."/>
            <person name="Van Belleghem S.M."/>
            <person name="Kostlbacher S."/>
            <person name="Vangestel C."/>
        </authorList>
    </citation>
    <scope>NUCLEOTIDE SEQUENCE [LARGE SCALE GENOMIC DNA]</scope>
    <source>
        <strain evidence="2">W744_W776</strain>
    </source>
</reference>
<feature type="compositionally biased region" description="Polar residues" evidence="1">
    <location>
        <begin position="21"/>
        <end position="36"/>
    </location>
</feature>
<gene>
    <name evidence="2" type="ORF">JTE90_018220</name>
</gene>